<dbReference type="InterPro" id="IPR052901">
    <property type="entry name" value="Bact_TGase-like"/>
</dbReference>
<dbReference type="OrthoDB" id="9804872at2"/>
<dbReference type="SMART" id="SM00460">
    <property type="entry name" value="TGc"/>
    <property type="match status" value="1"/>
</dbReference>
<name>I8AFM6_9BACL</name>
<dbReference type="InterPro" id="IPR038765">
    <property type="entry name" value="Papain-like_cys_pep_sf"/>
</dbReference>
<comment type="caution">
    <text evidence="4">The sequence shown here is derived from an EMBL/GenBank/DDBJ whole genome shotgun (WGS) entry which is preliminary data.</text>
</comment>
<dbReference type="eggNOG" id="COG1305">
    <property type="taxonomic scope" value="Bacteria"/>
</dbReference>
<feature type="transmembrane region" description="Helical" evidence="2">
    <location>
        <begin position="68"/>
        <end position="89"/>
    </location>
</feature>
<keyword evidence="2" id="KW-0812">Transmembrane</keyword>
<evidence type="ECO:0000256" key="2">
    <source>
        <dbReference type="SAM" id="Phobius"/>
    </source>
</evidence>
<organism evidence="4 5">
    <name type="scientific">Fictibacillus macauensis ZFHKF-1</name>
    <dbReference type="NCBI Taxonomy" id="1196324"/>
    <lineage>
        <taxon>Bacteria</taxon>
        <taxon>Bacillati</taxon>
        <taxon>Bacillota</taxon>
        <taxon>Bacilli</taxon>
        <taxon>Bacillales</taxon>
        <taxon>Fictibacillaceae</taxon>
        <taxon>Fictibacillus</taxon>
    </lineage>
</organism>
<feature type="transmembrane region" description="Helical" evidence="2">
    <location>
        <begin position="204"/>
        <end position="222"/>
    </location>
</feature>
<evidence type="ECO:0000259" key="3">
    <source>
        <dbReference type="SMART" id="SM00460"/>
    </source>
</evidence>
<feature type="transmembrane region" description="Helical" evidence="2">
    <location>
        <begin position="166"/>
        <end position="184"/>
    </location>
</feature>
<dbReference type="Proteomes" id="UP000004080">
    <property type="component" value="Unassembled WGS sequence"/>
</dbReference>
<dbReference type="AlphaFoldDB" id="I8AFM6"/>
<keyword evidence="2" id="KW-0472">Membrane</keyword>
<feature type="domain" description="Transglutaminase-like" evidence="3">
    <location>
        <begin position="480"/>
        <end position="554"/>
    </location>
</feature>
<reference evidence="4 5" key="1">
    <citation type="journal article" date="2012" name="J. Bacteriol.">
        <title>Genome of Bacillus macauensis ZFHKF-1, a Long-Chain-Forming Bacterium.</title>
        <authorList>
            <person name="Cai L."/>
            <person name="Zhang T."/>
        </authorList>
    </citation>
    <scope>NUCLEOTIDE SEQUENCE [LARGE SCALE GENOMIC DNA]</scope>
    <source>
        <strain evidence="4 5">ZFHKF-1</strain>
    </source>
</reference>
<feature type="region of interest" description="Disordered" evidence="1">
    <location>
        <begin position="563"/>
        <end position="602"/>
    </location>
</feature>
<evidence type="ECO:0000313" key="4">
    <source>
        <dbReference type="EMBL" id="EIT84437.1"/>
    </source>
</evidence>
<keyword evidence="5" id="KW-1185">Reference proteome</keyword>
<dbReference type="InterPro" id="IPR002931">
    <property type="entry name" value="Transglutaminase-like"/>
</dbReference>
<evidence type="ECO:0000313" key="5">
    <source>
        <dbReference type="Proteomes" id="UP000004080"/>
    </source>
</evidence>
<feature type="transmembrane region" description="Helical" evidence="2">
    <location>
        <begin position="42"/>
        <end position="61"/>
    </location>
</feature>
<sequence length="726" mass="83804">MQAVKQEQHLSLYALLLYGLGYCLLAEWIYPLGEVANTDRGPFVFFLLVLFCTSVVLVSRVKRLSVQALAVLYVVYNLADDGAFFQFQWLQTFSVQAWQGIPKLLQGEYGEGTMAIQSLLLVLVLWLFSLLLRFWLFRSKRIGLFLFLTIVYEALLYTFMEYTAEAAIIRTLLFGLLLASVLHLSRLTEREGFLLLQKRVPHRWMVILLCFLLVTMSLSMAIPKAEPLWEEAFLWIQSLKKGDGASANASVRGGKSGYGTNDEKLGGPFRFDYNEVFIAKTSERHNWRVETKDFYTGKGWTENSEDSSEQLLDSKQLSQQKELQLYMTDVKTKKQTATVEMKRDYSFLISPGELTALPKFKDLAYYLTSTGKITTRNKKNDEQVKLQNYTVSYNVPTFEKKVLQDSDRIYPTAIKEQYLQLPSSLPKRVKALARKIVKGKNTPYDEVKAVEQYFAKNGFVYTATDVKTPGEKEDFVDRFLFATKKGYCDYYSTSMIVLLRSIGIPARWVKGFTPGDFEITSSGERRYSVKNANAHSWPEVYFQGIGWVPFEPTVSYTNPVTIQEQEKETTTKEAAVAPIKKTTPNNDKEDASSPSSSSSEEDDSISYSVSLALFLVLCFGIISYSYRRKWLKRLVIWHYRRNKERIQLATAYERLLWLADYYGYKRDPALTLREYATYLDQVLDTNDMGLLTAHYEKMLYKKEKNTLIWTSFQRELWENLINKMRA</sequence>
<dbReference type="Gene3D" id="3.10.620.30">
    <property type="match status" value="1"/>
</dbReference>
<dbReference type="PANTHER" id="PTHR42736">
    <property type="entry name" value="PROTEIN-GLUTAMINE GAMMA-GLUTAMYLTRANSFERASE"/>
    <property type="match status" value="1"/>
</dbReference>
<feature type="transmembrane region" description="Helical" evidence="2">
    <location>
        <begin position="12"/>
        <end position="30"/>
    </location>
</feature>
<dbReference type="SUPFAM" id="SSF54001">
    <property type="entry name" value="Cysteine proteinases"/>
    <property type="match status" value="1"/>
</dbReference>
<protein>
    <submittedName>
        <fullName evidence="4">Transglutaminase</fullName>
    </submittedName>
</protein>
<proteinExistence type="predicted"/>
<dbReference type="STRING" id="1196324.A374_15419"/>
<feature type="transmembrane region" description="Helical" evidence="2">
    <location>
        <begin position="605"/>
        <end position="626"/>
    </location>
</feature>
<keyword evidence="2" id="KW-1133">Transmembrane helix</keyword>
<gene>
    <name evidence="4" type="ORF">A374_15419</name>
</gene>
<accession>I8AFM6</accession>
<feature type="transmembrane region" description="Helical" evidence="2">
    <location>
        <begin position="142"/>
        <end position="160"/>
    </location>
</feature>
<dbReference type="PANTHER" id="PTHR42736:SF1">
    <property type="entry name" value="PROTEIN-GLUTAMINE GAMMA-GLUTAMYLTRANSFERASE"/>
    <property type="match status" value="1"/>
</dbReference>
<feature type="transmembrane region" description="Helical" evidence="2">
    <location>
        <begin position="114"/>
        <end position="135"/>
    </location>
</feature>
<dbReference type="Pfam" id="PF01841">
    <property type="entry name" value="Transglut_core"/>
    <property type="match status" value="1"/>
</dbReference>
<evidence type="ECO:0000256" key="1">
    <source>
        <dbReference type="SAM" id="MobiDB-lite"/>
    </source>
</evidence>
<dbReference type="PATRIC" id="fig|1196324.3.peg.3159"/>
<dbReference type="EMBL" id="AKKV01000033">
    <property type="protein sequence ID" value="EIT84437.1"/>
    <property type="molecule type" value="Genomic_DNA"/>
</dbReference>
<dbReference type="RefSeq" id="WP_007203157.1">
    <property type="nucleotide sequence ID" value="NZ_AKKV01000033.1"/>
</dbReference>